<dbReference type="InterPro" id="IPR013728">
    <property type="entry name" value="BT_3987-like_N"/>
</dbReference>
<keyword evidence="1" id="KW-0732">Signal</keyword>
<organism evidence="3 4">
    <name type="scientific">Flavisolibacter tropicus</name>
    <dbReference type="NCBI Taxonomy" id="1492898"/>
    <lineage>
        <taxon>Bacteria</taxon>
        <taxon>Pseudomonadati</taxon>
        <taxon>Bacteroidota</taxon>
        <taxon>Chitinophagia</taxon>
        <taxon>Chitinophagales</taxon>
        <taxon>Chitinophagaceae</taxon>
        <taxon>Flavisolibacter</taxon>
    </lineage>
</organism>
<sequence>MKKSFKILVSMLATAVCLSSCLKDKSLFDPDKVDNVVEFANLGAIESSTTSPYPLFSKSFEVVPEAQLEVYVNYAGDEAAAPEDITVQLAVKSDALTTYNTANKTSYTLLPTSLYSVPTSVVIPKGSRNAKVVITFKPNQFDLSKTYGLPLAITSATKGNISGNFGTVVYRVGAKNKYDGVYEIKADNATFQDVQIGAAATKAYPKTVHLVTVGANSVAYFDPNLNSGTYGYRFLNNGSGTYYGNFAPVFEMDPTTLSVKAVTNHAPYIGNTQGRDAKLDPTGVNKFTFNGNTPSTLQVSYILTQNGANKALITEKLEYKGPRP</sequence>
<evidence type="ECO:0000313" key="4">
    <source>
        <dbReference type="Proteomes" id="UP000077177"/>
    </source>
</evidence>
<dbReference type="Pfam" id="PF08522">
    <property type="entry name" value="BT_3987-like_N"/>
    <property type="match status" value="1"/>
</dbReference>
<dbReference type="EMBL" id="CP011390">
    <property type="protein sequence ID" value="ANE52633.1"/>
    <property type="molecule type" value="Genomic_DNA"/>
</dbReference>
<gene>
    <name evidence="3" type="ORF">SY85_21265</name>
</gene>
<reference evidence="4" key="1">
    <citation type="submission" date="2015-01" db="EMBL/GenBank/DDBJ databases">
        <title>Flavisolibacter sp./LCS9/ whole genome sequencing.</title>
        <authorList>
            <person name="Kim M.K."/>
            <person name="Srinivasan S."/>
            <person name="Lee J.-J."/>
        </authorList>
    </citation>
    <scope>NUCLEOTIDE SEQUENCE [LARGE SCALE GENOMIC DNA]</scope>
    <source>
        <strain evidence="4">LCS9</strain>
    </source>
</reference>
<dbReference type="Gene3D" id="2.60.40.1740">
    <property type="entry name" value="hypothetical protein (bacova_03559)"/>
    <property type="match status" value="1"/>
</dbReference>
<dbReference type="STRING" id="1492898.SY85_21265"/>
<feature type="chain" id="PRO_5008001511" description="BT-3987-like N-terminal domain-containing protein" evidence="1">
    <location>
        <begin position="23"/>
        <end position="324"/>
    </location>
</feature>
<dbReference type="RefSeq" id="WP_066407435.1">
    <property type="nucleotide sequence ID" value="NZ_CP011390.1"/>
</dbReference>
<reference evidence="3 4" key="2">
    <citation type="journal article" date="2016" name="Int. J. Syst. Evol. Microbiol.">
        <title>Flavisolibacter tropicus sp. nov., isolated from tropical soil.</title>
        <authorList>
            <person name="Lee J.J."/>
            <person name="Kang M.S."/>
            <person name="Kim G.S."/>
            <person name="Lee C.S."/>
            <person name="Lim S."/>
            <person name="Lee J."/>
            <person name="Roh S.H."/>
            <person name="Kang H."/>
            <person name="Ha J.M."/>
            <person name="Bae S."/>
            <person name="Jung H.Y."/>
            <person name="Kim M.K."/>
        </authorList>
    </citation>
    <scope>NUCLEOTIDE SEQUENCE [LARGE SCALE GENOMIC DNA]</scope>
    <source>
        <strain evidence="3 4">LCS9</strain>
    </source>
</reference>
<dbReference type="OrthoDB" id="740324at2"/>
<dbReference type="KEGG" id="fla:SY85_21265"/>
<evidence type="ECO:0000256" key="1">
    <source>
        <dbReference type="SAM" id="SignalP"/>
    </source>
</evidence>
<keyword evidence="4" id="KW-1185">Reference proteome</keyword>
<evidence type="ECO:0000313" key="3">
    <source>
        <dbReference type="EMBL" id="ANE52633.1"/>
    </source>
</evidence>
<dbReference type="AlphaFoldDB" id="A0A172U0S9"/>
<proteinExistence type="predicted"/>
<name>A0A172U0S9_9BACT</name>
<feature type="domain" description="BT-3987-like N-terminal" evidence="2">
    <location>
        <begin position="61"/>
        <end position="158"/>
    </location>
</feature>
<dbReference type="Proteomes" id="UP000077177">
    <property type="component" value="Chromosome"/>
</dbReference>
<protein>
    <recommendedName>
        <fullName evidence="2">BT-3987-like N-terminal domain-containing protein</fullName>
    </recommendedName>
</protein>
<accession>A0A172U0S9</accession>
<evidence type="ECO:0000259" key="2">
    <source>
        <dbReference type="Pfam" id="PF08522"/>
    </source>
</evidence>
<feature type="signal peptide" evidence="1">
    <location>
        <begin position="1"/>
        <end position="22"/>
    </location>
</feature>